<sequence length="793" mass="93554">MYNCSPCQTIVGVSKMKTQQSLSIVQIEDFVYLCYYTGNSVVITTDKLEIHQTLTIHKENILAVDFSTTSGDIVSVSNNELIFYGPTERKDLTFSQTRFIQSNLPLFWKKLMKTKTDWEMCCVSWSPMERVLLVCGEKITLWRYQAQKVEKFHSISSPTKITHCEISDDGRLFVTSSSIDSLFKMWYYNPDTEEFDFLYLRTPSPLCSLSWRKIQPKKEESQQVLLTVDEDGIIRVWTETNFQEHFNFFISGVIYRSENIQVEWLNKTLPKIIDHSEITGITRQAIKEKRKFKQLTEKYEKTENIDFNDDFDSDLTISSNEEYEIEIDQDKSEFANEDEDENGNGNDNNLKLLESNNNNDFSNYEYDSGSEMKLHSSSSMEYFQINKNQLFLLKGNKHKLKISQEFFRKKNVEDLKNKSIDLVMGLKGNGTLKCWILSNLSNVKRQTPIIKEWMKYKKIFQKEMSLKGKMQIFYPSQLLSNYNYLEDIWKSQKVKLPKSFLFYTRVARNNYSNIKYWNLNLQQNDDDIHLTNNNTQSNKKEKSRNKKVKKKEKQLNYSQLSLISSVNGHSKKIIKIIKNPKLNLILTLGDCNKLILWENEWIELDDKSSQIKYIDSLDSTTNMQILDICWLPSKIPIFFISTKNGIYMYLINYKNENKNKGNNNENNKNNNNKNKKKKKTKKNKNNRNNIDRDNKNQNKLMNMTFECLGKIIPKNELINKNFLFMKSFQLINNFFLFFFNGNGKIKDQGQEKKQEQEQEQERKKEQEQEQEKGGKLITKLIKLDLNEKKNIKL</sequence>
<proteinExistence type="predicted"/>
<gene>
    <name evidence="2" type="ORF">M0812_26799</name>
</gene>
<feature type="region of interest" description="Disordered" evidence="1">
    <location>
        <begin position="658"/>
        <end position="696"/>
    </location>
</feature>
<comment type="caution">
    <text evidence="2">The sequence shown here is derived from an EMBL/GenBank/DDBJ whole genome shotgun (WGS) entry which is preliminary data.</text>
</comment>
<dbReference type="InterPro" id="IPR001680">
    <property type="entry name" value="WD40_rpt"/>
</dbReference>
<dbReference type="Gene3D" id="2.130.10.10">
    <property type="entry name" value="YVTN repeat-like/Quinoprotein amine dehydrogenase"/>
    <property type="match status" value="1"/>
</dbReference>
<accession>A0AAV7YEW9</accession>
<protein>
    <submittedName>
        <fullName evidence="2">Rabconnectin-related</fullName>
    </submittedName>
</protein>
<dbReference type="AlphaFoldDB" id="A0AAV7YEW9"/>
<dbReference type="Proteomes" id="UP001146793">
    <property type="component" value="Unassembled WGS sequence"/>
</dbReference>
<dbReference type="SUPFAM" id="SSF50978">
    <property type="entry name" value="WD40 repeat-like"/>
    <property type="match status" value="2"/>
</dbReference>
<evidence type="ECO:0000313" key="3">
    <source>
        <dbReference type="Proteomes" id="UP001146793"/>
    </source>
</evidence>
<feature type="compositionally biased region" description="Low complexity" evidence="1">
    <location>
        <begin position="660"/>
        <end position="672"/>
    </location>
</feature>
<feature type="compositionally biased region" description="Low complexity" evidence="1">
    <location>
        <begin position="343"/>
        <end position="354"/>
    </location>
</feature>
<name>A0AAV7YEW9_9EUKA</name>
<feature type="region of interest" description="Disordered" evidence="1">
    <location>
        <begin position="529"/>
        <end position="548"/>
    </location>
</feature>
<evidence type="ECO:0000313" key="2">
    <source>
        <dbReference type="EMBL" id="KAJ3427219.1"/>
    </source>
</evidence>
<feature type="compositionally biased region" description="Basic residues" evidence="1">
    <location>
        <begin position="673"/>
        <end position="685"/>
    </location>
</feature>
<feature type="region of interest" description="Disordered" evidence="1">
    <location>
        <begin position="334"/>
        <end position="354"/>
    </location>
</feature>
<dbReference type="EMBL" id="JANTQA010000063">
    <property type="protein sequence ID" value="KAJ3427219.1"/>
    <property type="molecule type" value="Genomic_DNA"/>
</dbReference>
<dbReference type="SMART" id="SM00320">
    <property type="entry name" value="WD40"/>
    <property type="match status" value="5"/>
</dbReference>
<dbReference type="InterPro" id="IPR015943">
    <property type="entry name" value="WD40/YVTN_repeat-like_dom_sf"/>
</dbReference>
<dbReference type="InterPro" id="IPR036322">
    <property type="entry name" value="WD40_repeat_dom_sf"/>
</dbReference>
<evidence type="ECO:0000256" key="1">
    <source>
        <dbReference type="SAM" id="MobiDB-lite"/>
    </source>
</evidence>
<reference evidence="2" key="1">
    <citation type="submission" date="2022-08" db="EMBL/GenBank/DDBJ databases">
        <title>Novel sulphate-reducing endosymbionts in the free-living metamonad Anaeramoeba.</title>
        <authorList>
            <person name="Jerlstrom-Hultqvist J."/>
            <person name="Cepicka I."/>
            <person name="Gallot-Lavallee L."/>
            <person name="Salas-Leiva D."/>
            <person name="Curtis B.A."/>
            <person name="Zahonova K."/>
            <person name="Pipaliya S."/>
            <person name="Dacks J."/>
            <person name="Roger A.J."/>
        </authorList>
    </citation>
    <scope>NUCLEOTIDE SEQUENCE</scope>
    <source>
        <strain evidence="2">Busselton2</strain>
    </source>
</reference>
<feature type="region of interest" description="Disordered" evidence="1">
    <location>
        <begin position="748"/>
        <end position="772"/>
    </location>
</feature>
<organism evidence="2 3">
    <name type="scientific">Anaeramoeba flamelloides</name>
    <dbReference type="NCBI Taxonomy" id="1746091"/>
    <lineage>
        <taxon>Eukaryota</taxon>
        <taxon>Metamonada</taxon>
        <taxon>Anaeramoebidae</taxon>
        <taxon>Anaeramoeba</taxon>
    </lineage>
</organism>